<evidence type="ECO:0000259" key="9">
    <source>
        <dbReference type="PROSITE" id="PS51012"/>
    </source>
</evidence>
<accession>A0A847RQ97</accession>
<evidence type="ECO:0000256" key="5">
    <source>
        <dbReference type="ARBA" id="ARBA00022692"/>
    </source>
</evidence>
<protein>
    <submittedName>
        <fullName evidence="10">ABC transporter permease</fullName>
    </submittedName>
</protein>
<dbReference type="InterPro" id="IPR047817">
    <property type="entry name" value="ABC2_TM_bact-type"/>
</dbReference>
<proteinExistence type="inferred from homology"/>
<dbReference type="AlphaFoldDB" id="A0A847RQ97"/>
<evidence type="ECO:0000256" key="2">
    <source>
        <dbReference type="ARBA" id="ARBA00007783"/>
    </source>
</evidence>
<evidence type="ECO:0000256" key="3">
    <source>
        <dbReference type="ARBA" id="ARBA00022448"/>
    </source>
</evidence>
<keyword evidence="7 8" id="KW-0472">Membrane</keyword>
<feature type="transmembrane region" description="Helical" evidence="8">
    <location>
        <begin position="21"/>
        <end position="40"/>
    </location>
</feature>
<dbReference type="PANTHER" id="PTHR30294">
    <property type="entry name" value="MEMBRANE COMPONENT OF ABC TRANSPORTER YHHJ-RELATED"/>
    <property type="match status" value="1"/>
</dbReference>
<organism evidence="10 11">
    <name type="scientific">Chitinophaga varians</name>
    <dbReference type="NCBI Taxonomy" id="2202339"/>
    <lineage>
        <taxon>Bacteria</taxon>
        <taxon>Pseudomonadati</taxon>
        <taxon>Bacteroidota</taxon>
        <taxon>Chitinophagia</taxon>
        <taxon>Chitinophagales</taxon>
        <taxon>Chitinophagaceae</taxon>
        <taxon>Chitinophaga</taxon>
    </lineage>
</organism>
<dbReference type="GO" id="GO:0005886">
    <property type="term" value="C:plasma membrane"/>
    <property type="evidence" value="ECO:0007669"/>
    <property type="project" value="UniProtKB-SubCell"/>
</dbReference>
<keyword evidence="6 8" id="KW-1133">Transmembrane helix</keyword>
<feature type="domain" description="ABC transmembrane type-2" evidence="9">
    <location>
        <begin position="123"/>
        <end position="352"/>
    </location>
</feature>
<dbReference type="InterPro" id="IPR013525">
    <property type="entry name" value="ABC2_TM"/>
</dbReference>
<evidence type="ECO:0000256" key="7">
    <source>
        <dbReference type="ARBA" id="ARBA00023136"/>
    </source>
</evidence>
<dbReference type="PROSITE" id="PS51012">
    <property type="entry name" value="ABC_TM2"/>
    <property type="match status" value="1"/>
</dbReference>
<dbReference type="Proteomes" id="UP000570474">
    <property type="component" value="Unassembled WGS sequence"/>
</dbReference>
<keyword evidence="4" id="KW-1003">Cell membrane</keyword>
<evidence type="ECO:0000313" key="10">
    <source>
        <dbReference type="EMBL" id="NLR67870.1"/>
    </source>
</evidence>
<feature type="transmembrane region" description="Helical" evidence="8">
    <location>
        <begin position="155"/>
        <end position="174"/>
    </location>
</feature>
<dbReference type="GO" id="GO:0140359">
    <property type="term" value="F:ABC-type transporter activity"/>
    <property type="evidence" value="ECO:0007669"/>
    <property type="project" value="InterPro"/>
</dbReference>
<comment type="caution">
    <text evidence="10">The sequence shown here is derived from an EMBL/GenBank/DDBJ whole genome shotgun (WGS) entry which is preliminary data.</text>
</comment>
<keyword evidence="3" id="KW-0813">Transport</keyword>
<dbReference type="PANTHER" id="PTHR30294:SF29">
    <property type="entry name" value="MULTIDRUG ABC TRANSPORTER PERMEASE YBHS-RELATED"/>
    <property type="match status" value="1"/>
</dbReference>
<feature type="transmembrane region" description="Helical" evidence="8">
    <location>
        <begin position="207"/>
        <end position="229"/>
    </location>
</feature>
<comment type="similarity">
    <text evidence="2">Belongs to the ABC-2 integral membrane protein family.</text>
</comment>
<sequence>MFSFLVLLKKETKLIRRDSKAFLLLFVLSISLVIIFGYILRSDLNNLKIAVCDENNSVYSQRLSAEISASKLFRVVDIGPSQIETSLQTDVKAVVVIPPNFTTGNKVQIICDATDPNLATTASSYLNKIISQYYNNGPTEEHYTSVMLYNPTLNAGLLNIPGVLSLIVMLICVMTSSVQSVKEKEFHTIETLTLTNVPKLIIYSSKLLPYFFISIIQISVTLAISIILWDFPFSPADVFPLIILSSIYIITCLSVGLLISVFTQNQFDAQLVSLMAMIIPTALFTGFIFPLENMPLPLQYLSTIVPSRWYYSGLLDILVKGGGIQSAWKYVFILVIMSALLNVISIKKIQSL</sequence>
<evidence type="ECO:0000313" key="11">
    <source>
        <dbReference type="Proteomes" id="UP000570474"/>
    </source>
</evidence>
<dbReference type="Pfam" id="PF12698">
    <property type="entry name" value="ABC2_membrane_3"/>
    <property type="match status" value="1"/>
</dbReference>
<feature type="transmembrane region" description="Helical" evidence="8">
    <location>
        <begin position="271"/>
        <end position="291"/>
    </location>
</feature>
<keyword evidence="5 8" id="KW-0812">Transmembrane</keyword>
<comment type="subcellular location">
    <subcellularLocation>
        <location evidence="1">Cell membrane</location>
        <topology evidence="1">Multi-pass membrane protein</topology>
    </subcellularLocation>
</comment>
<evidence type="ECO:0000256" key="4">
    <source>
        <dbReference type="ARBA" id="ARBA00022475"/>
    </source>
</evidence>
<evidence type="ECO:0000256" key="6">
    <source>
        <dbReference type="ARBA" id="ARBA00022989"/>
    </source>
</evidence>
<dbReference type="InterPro" id="IPR051449">
    <property type="entry name" value="ABC-2_transporter_component"/>
</dbReference>
<name>A0A847RQ97_9BACT</name>
<dbReference type="RefSeq" id="WP_168873811.1">
    <property type="nucleotide sequence ID" value="NZ_JABAIA010000003.1"/>
</dbReference>
<keyword evidence="11" id="KW-1185">Reference proteome</keyword>
<dbReference type="Gene3D" id="3.40.1710.10">
    <property type="entry name" value="abc type-2 transporter like domain"/>
    <property type="match status" value="1"/>
</dbReference>
<evidence type="ECO:0000256" key="8">
    <source>
        <dbReference type="SAM" id="Phobius"/>
    </source>
</evidence>
<feature type="transmembrane region" description="Helical" evidence="8">
    <location>
        <begin position="241"/>
        <end position="259"/>
    </location>
</feature>
<feature type="transmembrane region" description="Helical" evidence="8">
    <location>
        <begin position="327"/>
        <end position="346"/>
    </location>
</feature>
<gene>
    <name evidence="10" type="ORF">HGH92_26435</name>
</gene>
<dbReference type="EMBL" id="JABAIA010000003">
    <property type="protein sequence ID" value="NLR67870.1"/>
    <property type="molecule type" value="Genomic_DNA"/>
</dbReference>
<evidence type="ECO:0000256" key="1">
    <source>
        <dbReference type="ARBA" id="ARBA00004651"/>
    </source>
</evidence>
<reference evidence="10 11" key="1">
    <citation type="submission" date="2020-04" db="EMBL/GenBank/DDBJ databases">
        <authorList>
            <person name="Yin C."/>
        </authorList>
    </citation>
    <scope>NUCLEOTIDE SEQUENCE [LARGE SCALE GENOMIC DNA]</scope>
    <source>
        <strain evidence="10 11">Ae27</strain>
    </source>
</reference>